<reference evidence="1" key="1">
    <citation type="submission" date="2022-02" db="EMBL/GenBank/DDBJ databases">
        <authorList>
            <person name="Henning P.M."/>
            <person name="McCubbin A.G."/>
            <person name="Shore J.S."/>
        </authorList>
    </citation>
    <scope>NUCLEOTIDE SEQUENCE</scope>
    <source>
        <strain evidence="1">F60SS</strain>
        <tissue evidence="1">Leaves</tissue>
    </source>
</reference>
<comment type="caution">
    <text evidence="1">The sequence shown here is derived from an EMBL/GenBank/DDBJ whole genome shotgun (WGS) entry which is preliminary data.</text>
</comment>
<keyword evidence="2" id="KW-1185">Reference proteome</keyword>
<dbReference type="Proteomes" id="UP001141552">
    <property type="component" value="Unassembled WGS sequence"/>
</dbReference>
<evidence type="ECO:0000313" key="2">
    <source>
        <dbReference type="Proteomes" id="UP001141552"/>
    </source>
</evidence>
<evidence type="ECO:0000313" key="1">
    <source>
        <dbReference type="EMBL" id="KAJ4835398.1"/>
    </source>
</evidence>
<proteinExistence type="predicted"/>
<protein>
    <submittedName>
        <fullName evidence="1">Uncharacterized protein</fullName>
    </submittedName>
</protein>
<dbReference type="EMBL" id="JAKUCV010004434">
    <property type="protein sequence ID" value="KAJ4835398.1"/>
    <property type="molecule type" value="Genomic_DNA"/>
</dbReference>
<gene>
    <name evidence="1" type="ORF">Tsubulata_010563</name>
</gene>
<name>A0A9Q0FPL1_9ROSI</name>
<reference evidence="1" key="2">
    <citation type="journal article" date="2023" name="Plants (Basel)">
        <title>Annotation of the Turnera subulata (Passifloraceae) Draft Genome Reveals the S-Locus Evolved after the Divergence of Turneroideae from Passifloroideae in a Stepwise Manner.</title>
        <authorList>
            <person name="Henning P.M."/>
            <person name="Roalson E.H."/>
            <person name="Mir W."/>
            <person name="McCubbin A.G."/>
            <person name="Shore J.S."/>
        </authorList>
    </citation>
    <scope>NUCLEOTIDE SEQUENCE</scope>
    <source>
        <strain evidence="1">F60SS</strain>
    </source>
</reference>
<accession>A0A9Q0FPL1</accession>
<organism evidence="1 2">
    <name type="scientific">Turnera subulata</name>
    <dbReference type="NCBI Taxonomy" id="218843"/>
    <lineage>
        <taxon>Eukaryota</taxon>
        <taxon>Viridiplantae</taxon>
        <taxon>Streptophyta</taxon>
        <taxon>Embryophyta</taxon>
        <taxon>Tracheophyta</taxon>
        <taxon>Spermatophyta</taxon>
        <taxon>Magnoliopsida</taxon>
        <taxon>eudicotyledons</taxon>
        <taxon>Gunneridae</taxon>
        <taxon>Pentapetalae</taxon>
        <taxon>rosids</taxon>
        <taxon>fabids</taxon>
        <taxon>Malpighiales</taxon>
        <taxon>Passifloraceae</taxon>
        <taxon>Turnera</taxon>
    </lineage>
</organism>
<dbReference type="AlphaFoldDB" id="A0A9Q0FPL1"/>
<sequence length="65" mass="7663">MLGVHNHQFYNLPSTCLRSQCHFSQSSCNSYVWYNNMLYLNCGTDDSMHWRVAQACCLDCYIKFI</sequence>